<feature type="compositionally biased region" description="Basic and acidic residues" evidence="3">
    <location>
        <begin position="1"/>
        <end position="10"/>
    </location>
</feature>
<accession>A0A316V0C1</accession>
<keyword evidence="2 5" id="KW-0647">Proteasome</keyword>
<dbReference type="GO" id="GO:0042176">
    <property type="term" value="P:regulation of protein catabolic process"/>
    <property type="evidence" value="ECO:0007669"/>
    <property type="project" value="InterPro"/>
</dbReference>
<dbReference type="OrthoDB" id="1713558at2759"/>
<dbReference type="InterPro" id="IPR050756">
    <property type="entry name" value="CSN3"/>
</dbReference>
<name>A0A316V0C1_9BASI</name>
<proteinExistence type="inferred from homology"/>
<dbReference type="SMART" id="SM00088">
    <property type="entry name" value="PINT"/>
    <property type="match status" value="1"/>
</dbReference>
<dbReference type="InterPro" id="IPR000717">
    <property type="entry name" value="PCI_dom"/>
</dbReference>
<evidence type="ECO:0000259" key="4">
    <source>
        <dbReference type="PROSITE" id="PS50250"/>
    </source>
</evidence>
<dbReference type="Pfam" id="PF08375">
    <property type="entry name" value="Rpn3_C"/>
    <property type="match status" value="1"/>
</dbReference>
<dbReference type="AlphaFoldDB" id="A0A316V0C1"/>
<dbReference type="PROSITE" id="PS50250">
    <property type="entry name" value="PCI"/>
    <property type="match status" value="1"/>
</dbReference>
<dbReference type="GO" id="GO:0030234">
    <property type="term" value="F:enzyme regulator activity"/>
    <property type="evidence" value="ECO:0007669"/>
    <property type="project" value="InterPro"/>
</dbReference>
<feature type="compositionally biased region" description="Low complexity" evidence="3">
    <location>
        <begin position="350"/>
        <end position="365"/>
    </location>
</feature>
<dbReference type="Pfam" id="PF25573">
    <property type="entry name" value="TPR_PSMD3_N"/>
    <property type="match status" value="2"/>
</dbReference>
<evidence type="ECO:0000256" key="1">
    <source>
        <dbReference type="ARBA" id="ARBA00007912"/>
    </source>
</evidence>
<dbReference type="PANTHER" id="PTHR10758">
    <property type="entry name" value="26S PROTEASOME NON-ATPASE REGULATORY SUBUNIT 3/COP9 SIGNALOSOME COMPLEX SUBUNIT 3"/>
    <property type="match status" value="1"/>
</dbReference>
<evidence type="ECO:0000313" key="5">
    <source>
        <dbReference type="EMBL" id="PWN30448.1"/>
    </source>
</evidence>
<protein>
    <submittedName>
        <fullName evidence="5">Putative 26S proteasome non-ATPase regulatory subunit p58</fullName>
    </submittedName>
</protein>
<dbReference type="Gene3D" id="1.25.40.570">
    <property type="match status" value="1"/>
</dbReference>
<organism evidence="5 6">
    <name type="scientific">Jaminaea rosea</name>
    <dbReference type="NCBI Taxonomy" id="1569628"/>
    <lineage>
        <taxon>Eukaryota</taxon>
        <taxon>Fungi</taxon>
        <taxon>Dikarya</taxon>
        <taxon>Basidiomycota</taxon>
        <taxon>Ustilaginomycotina</taxon>
        <taxon>Exobasidiomycetes</taxon>
        <taxon>Microstromatales</taxon>
        <taxon>Microstromatales incertae sedis</taxon>
        <taxon>Jaminaea</taxon>
    </lineage>
</organism>
<feature type="compositionally biased region" description="Low complexity" evidence="3">
    <location>
        <begin position="108"/>
        <end position="120"/>
    </location>
</feature>
<feature type="region of interest" description="Disordered" evidence="3">
    <location>
        <begin position="108"/>
        <end position="164"/>
    </location>
</feature>
<dbReference type="SUPFAM" id="SSF46785">
    <property type="entry name" value="Winged helix' DNA-binding domain"/>
    <property type="match status" value="1"/>
</dbReference>
<feature type="region of interest" description="Disordered" evidence="3">
    <location>
        <begin position="1"/>
        <end position="29"/>
    </location>
</feature>
<dbReference type="InterPro" id="IPR013586">
    <property type="entry name" value="PSMD3_C"/>
</dbReference>
<dbReference type="GO" id="GO:0006511">
    <property type="term" value="P:ubiquitin-dependent protein catabolic process"/>
    <property type="evidence" value="ECO:0007669"/>
    <property type="project" value="TreeGrafter"/>
</dbReference>
<gene>
    <name evidence="5" type="ORF">BDZ90DRAFT_248064</name>
</gene>
<dbReference type="GeneID" id="37029439"/>
<evidence type="ECO:0000256" key="2">
    <source>
        <dbReference type="ARBA" id="ARBA00022942"/>
    </source>
</evidence>
<dbReference type="Pfam" id="PF01399">
    <property type="entry name" value="PCI"/>
    <property type="match status" value="1"/>
</dbReference>
<dbReference type="SMART" id="SM00753">
    <property type="entry name" value="PAM"/>
    <property type="match status" value="1"/>
</dbReference>
<feature type="region of interest" description="Disordered" evidence="3">
    <location>
        <begin position="549"/>
        <end position="586"/>
    </location>
</feature>
<dbReference type="GO" id="GO:0008541">
    <property type="term" value="C:proteasome regulatory particle, lid subcomplex"/>
    <property type="evidence" value="ECO:0007669"/>
    <property type="project" value="TreeGrafter"/>
</dbReference>
<comment type="similarity">
    <text evidence="1">Belongs to the proteasome subunit S3 family.</text>
</comment>
<feature type="compositionally biased region" description="Basic and acidic residues" evidence="3">
    <location>
        <begin position="128"/>
        <end position="144"/>
    </location>
</feature>
<feature type="compositionally biased region" description="Basic and acidic residues" evidence="3">
    <location>
        <begin position="553"/>
        <end position="570"/>
    </location>
</feature>
<dbReference type="PANTHER" id="PTHR10758:SF2">
    <property type="entry name" value="26S PROTEASOME NON-ATPASE REGULATORY SUBUNIT 3"/>
    <property type="match status" value="1"/>
</dbReference>
<feature type="region of interest" description="Disordered" evidence="3">
    <location>
        <begin position="346"/>
        <end position="365"/>
    </location>
</feature>
<dbReference type="InterPro" id="IPR057985">
    <property type="entry name" value="TPR_PSMD3_N"/>
</dbReference>
<dbReference type="EMBL" id="KZ819662">
    <property type="protein sequence ID" value="PWN30448.1"/>
    <property type="molecule type" value="Genomic_DNA"/>
</dbReference>
<feature type="domain" description="PCI" evidence="4">
    <location>
        <begin position="312"/>
        <end position="517"/>
    </location>
</feature>
<evidence type="ECO:0000256" key="3">
    <source>
        <dbReference type="SAM" id="MobiDB-lite"/>
    </source>
</evidence>
<sequence length="586" mass="64664">MAAEDVEMKADGAAAAADAKPSQTTPTPPPVPELLLSLLRHNLALLHRSVLHLEARFAARALRSLPTARRRISEHPDVLARIVEEATPAESHVRKELLAFLPQAYVPQKPQAAQPQQQAASSTDMDVDEKKTDASKEGEKDGKSGEATAPAPAPRDLSAKPSPEAQPELDAYLRLLAITYLIDSKKVPQALEIARLSVQTITTANRRSLDQVLAKTAFFLARCVELHSGAQGLASERPALLALHLTSSLRHDSETTATVINLLLRSYISVGNLYDQADKLVARAPFPRAQASNSNIARYEYWVGRIRAVQLNYTEAHQHLQQAIRRGPQPAKPEPTSVPASAALEGEGKANGTASANAPATAAVAQPQKSQTGSGFLQTAHKFLVVVELLMGDIPERSIFRVDYLKQALAPYLEIVQAVRIGDLQHFQRCLTKHESLFQRDATYSLILRLRHNVIKTGIRMISLSYSRISLLDVTHKLGLESEEDAEYIVAKAIRDGVIEAKVDHEKGWMTSEERRDVYSTEEPRKAFEARIEWCLGLRNESVKAMRYPMHGGKGDELAKAEEARERQREIANAVAEGEYEEEDDE</sequence>
<dbReference type="RefSeq" id="XP_025365060.1">
    <property type="nucleotide sequence ID" value="XM_025507616.1"/>
</dbReference>
<dbReference type="STRING" id="1569628.A0A316V0C1"/>
<dbReference type="InterPro" id="IPR036390">
    <property type="entry name" value="WH_DNA-bd_sf"/>
</dbReference>
<evidence type="ECO:0000313" key="6">
    <source>
        <dbReference type="Proteomes" id="UP000245884"/>
    </source>
</evidence>
<keyword evidence="6" id="KW-1185">Reference proteome</keyword>
<reference evidence="5 6" key="1">
    <citation type="journal article" date="2018" name="Mol. Biol. Evol.">
        <title>Broad Genomic Sampling Reveals a Smut Pathogenic Ancestry of the Fungal Clade Ustilaginomycotina.</title>
        <authorList>
            <person name="Kijpornyongpan T."/>
            <person name="Mondo S.J."/>
            <person name="Barry K."/>
            <person name="Sandor L."/>
            <person name="Lee J."/>
            <person name="Lipzen A."/>
            <person name="Pangilinan J."/>
            <person name="LaButti K."/>
            <person name="Hainaut M."/>
            <person name="Henrissat B."/>
            <person name="Grigoriev I.V."/>
            <person name="Spatafora J.W."/>
            <person name="Aime M.C."/>
        </authorList>
    </citation>
    <scope>NUCLEOTIDE SEQUENCE [LARGE SCALE GENOMIC DNA]</scope>
    <source>
        <strain evidence="5 6">MCA 5214</strain>
    </source>
</reference>
<dbReference type="Proteomes" id="UP000245884">
    <property type="component" value="Unassembled WGS sequence"/>
</dbReference>